<name>A0A1W6MHX8_9FLAO</name>
<dbReference type="SUPFAM" id="SSF52402">
    <property type="entry name" value="Adenine nucleotide alpha hydrolases-like"/>
    <property type="match status" value="1"/>
</dbReference>
<protein>
    <recommendedName>
        <fullName evidence="8">tRNA(Ile)-lysidine synthase</fullName>
        <ecNumber evidence="8">6.3.4.19</ecNumber>
    </recommendedName>
    <alternativeName>
        <fullName evidence="8">tRNA(Ile)-2-lysyl-cytidine synthase</fullName>
    </alternativeName>
    <alternativeName>
        <fullName evidence="8">tRNA(Ile)-lysidine synthetase</fullName>
    </alternativeName>
</protein>
<dbReference type="InterPro" id="IPR012796">
    <property type="entry name" value="Lysidine-tRNA-synth_C"/>
</dbReference>
<dbReference type="CDD" id="cd01992">
    <property type="entry name" value="TilS_N"/>
    <property type="match status" value="1"/>
</dbReference>
<dbReference type="GO" id="GO:0032267">
    <property type="term" value="F:tRNA(Ile)-lysidine synthase activity"/>
    <property type="evidence" value="ECO:0007669"/>
    <property type="project" value="UniProtKB-EC"/>
</dbReference>
<dbReference type="InterPro" id="IPR012795">
    <property type="entry name" value="tRNA_Ile_lys_synt_N"/>
</dbReference>
<dbReference type="SMART" id="SM00977">
    <property type="entry name" value="TilS_C"/>
    <property type="match status" value="1"/>
</dbReference>
<dbReference type="Pfam" id="PF01171">
    <property type="entry name" value="ATP_bind_3"/>
    <property type="match status" value="1"/>
</dbReference>
<dbReference type="InterPro" id="IPR012094">
    <property type="entry name" value="tRNA_Ile_lys_synt"/>
</dbReference>
<evidence type="ECO:0000256" key="8">
    <source>
        <dbReference type="HAMAP-Rule" id="MF_01161"/>
    </source>
</evidence>
<dbReference type="Pfam" id="PF11734">
    <property type="entry name" value="TilS_C"/>
    <property type="match status" value="1"/>
</dbReference>
<organism evidence="10 11">
    <name type="scientific">Nonlabens spongiae</name>
    <dbReference type="NCBI Taxonomy" id="331648"/>
    <lineage>
        <taxon>Bacteria</taxon>
        <taxon>Pseudomonadati</taxon>
        <taxon>Bacteroidota</taxon>
        <taxon>Flavobacteriia</taxon>
        <taxon>Flavobacteriales</taxon>
        <taxon>Flavobacteriaceae</taxon>
        <taxon>Nonlabens</taxon>
    </lineage>
</organism>
<keyword evidence="2 8" id="KW-0963">Cytoplasm</keyword>
<comment type="function">
    <text evidence="8">Ligates lysine onto the cytidine present at position 34 of the AUA codon-specific tRNA(Ile) that contains the anticodon CAU, in an ATP-dependent manner. Cytidine is converted to lysidine, thus changing the amino acid specificity of the tRNA from methionine to isoleucine.</text>
</comment>
<dbReference type="Gene3D" id="3.40.50.620">
    <property type="entry name" value="HUPs"/>
    <property type="match status" value="1"/>
</dbReference>
<reference evidence="10 11" key="1">
    <citation type="submission" date="2016-11" db="EMBL/GenBank/DDBJ databases">
        <title>Trade-off between light-utilization and light-protection in marine flavobacteria.</title>
        <authorList>
            <person name="Kumagai Y."/>
        </authorList>
    </citation>
    <scope>NUCLEOTIDE SEQUENCE [LARGE SCALE GENOMIC DNA]</scope>
    <source>
        <strain evidence="10 11">JCM 13191</strain>
    </source>
</reference>
<comment type="catalytic activity">
    <reaction evidence="7 8">
        <text>cytidine(34) in tRNA(Ile2) + L-lysine + ATP = lysidine(34) in tRNA(Ile2) + AMP + diphosphate + H(+)</text>
        <dbReference type="Rhea" id="RHEA:43744"/>
        <dbReference type="Rhea" id="RHEA-COMP:10625"/>
        <dbReference type="Rhea" id="RHEA-COMP:10670"/>
        <dbReference type="ChEBI" id="CHEBI:15378"/>
        <dbReference type="ChEBI" id="CHEBI:30616"/>
        <dbReference type="ChEBI" id="CHEBI:32551"/>
        <dbReference type="ChEBI" id="CHEBI:33019"/>
        <dbReference type="ChEBI" id="CHEBI:82748"/>
        <dbReference type="ChEBI" id="CHEBI:83665"/>
        <dbReference type="ChEBI" id="CHEBI:456215"/>
        <dbReference type="EC" id="6.3.4.19"/>
    </reaction>
</comment>
<dbReference type="NCBIfam" id="TIGR02432">
    <property type="entry name" value="lysidine_TilS_N"/>
    <property type="match status" value="1"/>
</dbReference>
<evidence type="ECO:0000256" key="2">
    <source>
        <dbReference type="ARBA" id="ARBA00022490"/>
    </source>
</evidence>
<dbReference type="HAMAP" id="MF_01161">
    <property type="entry name" value="tRNA_Ile_lys_synt"/>
    <property type="match status" value="1"/>
</dbReference>
<dbReference type="InterPro" id="IPR011063">
    <property type="entry name" value="TilS/TtcA_N"/>
</dbReference>
<keyword evidence="5 8" id="KW-0547">Nucleotide-binding</keyword>
<evidence type="ECO:0000256" key="5">
    <source>
        <dbReference type="ARBA" id="ARBA00022741"/>
    </source>
</evidence>
<proteinExistence type="inferred from homology"/>
<evidence type="ECO:0000256" key="7">
    <source>
        <dbReference type="ARBA" id="ARBA00048539"/>
    </source>
</evidence>
<comment type="similarity">
    <text evidence="8">Belongs to the tRNA(Ile)-lysidine synthase family.</text>
</comment>
<gene>
    <name evidence="8" type="primary">tilS</name>
    <name evidence="10" type="ORF">BST97_04080</name>
</gene>
<keyword evidence="11" id="KW-1185">Reference proteome</keyword>
<sequence>MIEVFKKHIKDHFSEQMNAKIGLAISGGLDSVVLAHLLKTAGADLTFIHVNFNLRGTESDDDEKFVSDLARSWNVEFHSKSVETKQYAHDRKMSTQMAARELRYAFFKELVQNKTVDFVATAHHLDDQLETFLINLGRGSGLQGLTGIPKKNNHIFRPLLPFTREQILIFAKSQNINWREDSSNASKDYQRNALRHDVIPELKKHMPQLMDNFQESLEYLDAANNLVELELSRFRESVITLKNGRQYLNISELKKYPETQTFLHYLLRETGISAIEAIKLLNSESGKSLDSSSHNLLRDREHLILSEKSKDNPVDLTINKLGTHELTSGRLLEVILLKTTDWKKTIAEESAPNVLLLDADLMSFPFQLRTWQNGDKINPLGMRGYQKVSDILINHKIPLIDKQNFLVLRSGEELLWLAGLKSSDRFKVTSRTTQILKFRLQ</sequence>
<dbReference type="STRING" id="331648.BST97_04080"/>
<evidence type="ECO:0000313" key="11">
    <source>
        <dbReference type="Proteomes" id="UP000193431"/>
    </source>
</evidence>
<keyword evidence="3 8" id="KW-0436">Ligase</keyword>
<evidence type="ECO:0000256" key="4">
    <source>
        <dbReference type="ARBA" id="ARBA00022694"/>
    </source>
</evidence>
<dbReference type="OrthoDB" id="9807403at2"/>
<evidence type="ECO:0000256" key="1">
    <source>
        <dbReference type="ARBA" id="ARBA00004496"/>
    </source>
</evidence>
<evidence type="ECO:0000256" key="6">
    <source>
        <dbReference type="ARBA" id="ARBA00022840"/>
    </source>
</evidence>
<dbReference type="Proteomes" id="UP000193431">
    <property type="component" value="Chromosome"/>
</dbReference>
<evidence type="ECO:0000256" key="3">
    <source>
        <dbReference type="ARBA" id="ARBA00022598"/>
    </source>
</evidence>
<evidence type="ECO:0000313" key="10">
    <source>
        <dbReference type="EMBL" id="ARN77224.1"/>
    </source>
</evidence>
<comment type="subcellular location">
    <subcellularLocation>
        <location evidence="1 8">Cytoplasm</location>
    </subcellularLocation>
</comment>
<dbReference type="PANTHER" id="PTHR43033:SF1">
    <property type="entry name" value="TRNA(ILE)-LYSIDINE SYNTHASE-RELATED"/>
    <property type="match status" value="1"/>
</dbReference>
<feature type="binding site" evidence="8">
    <location>
        <begin position="26"/>
        <end position="31"/>
    </location>
    <ligand>
        <name>ATP</name>
        <dbReference type="ChEBI" id="CHEBI:30616"/>
    </ligand>
</feature>
<dbReference type="GO" id="GO:0006400">
    <property type="term" value="P:tRNA modification"/>
    <property type="evidence" value="ECO:0007669"/>
    <property type="project" value="UniProtKB-UniRule"/>
</dbReference>
<dbReference type="PANTHER" id="PTHR43033">
    <property type="entry name" value="TRNA(ILE)-LYSIDINE SYNTHASE-RELATED"/>
    <property type="match status" value="1"/>
</dbReference>
<dbReference type="RefSeq" id="WP_085766031.1">
    <property type="nucleotide sequence ID" value="NZ_CP019344.1"/>
</dbReference>
<dbReference type="GO" id="GO:0005524">
    <property type="term" value="F:ATP binding"/>
    <property type="evidence" value="ECO:0007669"/>
    <property type="project" value="UniProtKB-UniRule"/>
</dbReference>
<feature type="domain" description="Lysidine-tRNA(Ile) synthetase C-terminal" evidence="9">
    <location>
        <begin position="366"/>
        <end position="438"/>
    </location>
</feature>
<keyword evidence="4 8" id="KW-0819">tRNA processing</keyword>
<accession>A0A1W6MHX8</accession>
<dbReference type="EMBL" id="CP019344">
    <property type="protein sequence ID" value="ARN77224.1"/>
    <property type="molecule type" value="Genomic_DNA"/>
</dbReference>
<dbReference type="SUPFAM" id="SSF56037">
    <property type="entry name" value="PheT/TilS domain"/>
    <property type="match status" value="1"/>
</dbReference>
<dbReference type="NCBIfam" id="TIGR02433">
    <property type="entry name" value="lysidine_TilS_C"/>
    <property type="match status" value="1"/>
</dbReference>
<evidence type="ECO:0000259" key="9">
    <source>
        <dbReference type="SMART" id="SM00977"/>
    </source>
</evidence>
<comment type="domain">
    <text evidence="8">The N-terminal region contains the highly conserved SGGXDS motif, predicted to be a P-loop motif involved in ATP binding.</text>
</comment>
<keyword evidence="6 8" id="KW-0067">ATP-binding</keyword>
<dbReference type="AlphaFoldDB" id="A0A1W6MHX8"/>
<dbReference type="EC" id="6.3.4.19" evidence="8"/>
<dbReference type="GO" id="GO:0005737">
    <property type="term" value="C:cytoplasm"/>
    <property type="evidence" value="ECO:0007669"/>
    <property type="project" value="UniProtKB-SubCell"/>
</dbReference>
<dbReference type="InterPro" id="IPR014729">
    <property type="entry name" value="Rossmann-like_a/b/a_fold"/>
</dbReference>